<feature type="region of interest" description="Disordered" evidence="5">
    <location>
        <begin position="1"/>
        <end position="30"/>
    </location>
</feature>
<dbReference type="SUPFAM" id="SSF55486">
    <property type="entry name" value="Metalloproteases ('zincins'), catalytic domain"/>
    <property type="match status" value="1"/>
</dbReference>
<keyword evidence="2 6" id="KW-0812">Transmembrane</keyword>
<comment type="subcellular location">
    <subcellularLocation>
        <location evidence="1">Membrane</location>
        <topology evidence="1">Single-pass membrane protein</topology>
    </subcellularLocation>
</comment>
<evidence type="ECO:0000313" key="7">
    <source>
        <dbReference type="EMBL" id="ACV76723.1"/>
    </source>
</evidence>
<keyword evidence="4 6" id="KW-0472">Membrane</keyword>
<dbReference type="PANTHER" id="PTHR30168:SF0">
    <property type="entry name" value="INNER MEMBRANE PROTEIN"/>
    <property type="match status" value="1"/>
</dbReference>
<evidence type="ECO:0000256" key="5">
    <source>
        <dbReference type="SAM" id="MobiDB-lite"/>
    </source>
</evidence>
<dbReference type="Proteomes" id="UP000002218">
    <property type="component" value="Chromosome"/>
</dbReference>
<accession>C8XK40</accession>
<evidence type="ECO:0008006" key="9">
    <source>
        <dbReference type="Google" id="ProtNLM"/>
    </source>
</evidence>
<reference evidence="8" key="1">
    <citation type="submission" date="2009-09" db="EMBL/GenBank/DDBJ databases">
        <title>The complete genome of Nakamurella multipartita DSM 44233.</title>
        <authorList>
            <consortium name="US DOE Joint Genome Institute (JGI-PGF)"/>
            <person name="Lucas S."/>
            <person name="Copeland A."/>
            <person name="Lapidus A."/>
            <person name="Glavina del Rio T."/>
            <person name="Dalin E."/>
            <person name="Tice H."/>
            <person name="Bruce D."/>
            <person name="Goodwin L."/>
            <person name="Pitluck S."/>
            <person name="Kyrpides N."/>
            <person name="Mavromatis K."/>
            <person name="Ivanova N."/>
            <person name="Ovchinnikova G."/>
            <person name="Sims D."/>
            <person name="Meincke L."/>
            <person name="Brettin T."/>
            <person name="Detter J.C."/>
            <person name="Han C."/>
            <person name="Larimer F."/>
            <person name="Land M."/>
            <person name="Hauser L."/>
            <person name="Markowitz V."/>
            <person name="Cheng J.-F."/>
            <person name="Hugenholtz P."/>
            <person name="Woyke T."/>
            <person name="Wu D."/>
            <person name="Klenk H.-P."/>
            <person name="Eisen J.A."/>
        </authorList>
    </citation>
    <scope>NUCLEOTIDE SEQUENCE [LARGE SCALE GENOMIC DNA]</scope>
    <source>
        <strain evidence="8">ATCC 700099 / DSM 44233 / CIP 104796 / JCM 9543 / NBRC 105858 / Y-104</strain>
    </source>
</reference>
<evidence type="ECO:0000256" key="4">
    <source>
        <dbReference type="ARBA" id="ARBA00023136"/>
    </source>
</evidence>
<keyword evidence="8" id="KW-1185">Reference proteome</keyword>
<evidence type="ECO:0000313" key="8">
    <source>
        <dbReference type="Proteomes" id="UP000002218"/>
    </source>
</evidence>
<feature type="transmembrane region" description="Helical" evidence="6">
    <location>
        <begin position="39"/>
        <end position="60"/>
    </location>
</feature>
<dbReference type="PANTHER" id="PTHR30168">
    <property type="entry name" value="PUTATIVE MEMBRANE PROTEIN YPFJ"/>
    <property type="match status" value="1"/>
</dbReference>
<sequence length="316" mass="32177">MKFNPNARLDTSQVQDRRGGGSSRGGLSGGGFPGGRGGLAVGGGGLGLLVLVAVVLFNMLGGGGGSTGSTGLLEGASGNATVDNGQLAQQCQTGADANANADCTAVAVINSVQDYWADALAASGGTYQEADTVFYTGSTRTACGQGSAGMGPFYCPADQLVYIDLSFWKDLRTTFGANDAPFTQAYVLAHEYGHHVQNLLGTSSRVGSATGATSGSVRLELQADCYAGVWANHATTVPGADGQVLITEITDADLANAVQTAGAIGDDYIQTNLAGQRVDPSQFSHGTSAQRQKWLLAGYRSGDPAVCNTFDTNDLG</sequence>
<dbReference type="AlphaFoldDB" id="C8XK40"/>
<dbReference type="InterPro" id="IPR007343">
    <property type="entry name" value="Uncharacterised_pept_Zn_put"/>
</dbReference>
<evidence type="ECO:0000256" key="1">
    <source>
        <dbReference type="ARBA" id="ARBA00004167"/>
    </source>
</evidence>
<dbReference type="GO" id="GO:0016020">
    <property type="term" value="C:membrane"/>
    <property type="evidence" value="ECO:0007669"/>
    <property type="project" value="UniProtKB-SubCell"/>
</dbReference>
<dbReference type="RefSeq" id="WP_012814198.1">
    <property type="nucleotide sequence ID" value="NC_013235.1"/>
</dbReference>
<dbReference type="HOGENOM" id="CLU_059329_1_0_11"/>
<dbReference type="Pfam" id="PF04228">
    <property type="entry name" value="Zn_peptidase"/>
    <property type="match status" value="1"/>
</dbReference>
<evidence type="ECO:0000256" key="3">
    <source>
        <dbReference type="ARBA" id="ARBA00022989"/>
    </source>
</evidence>
<evidence type="ECO:0000256" key="6">
    <source>
        <dbReference type="SAM" id="Phobius"/>
    </source>
</evidence>
<name>C8XK40_NAKMY</name>
<dbReference type="OrthoDB" id="9774900at2"/>
<dbReference type="InParanoid" id="C8XK40"/>
<dbReference type="eggNOG" id="COG2321">
    <property type="taxonomic scope" value="Bacteria"/>
</dbReference>
<feature type="compositionally biased region" description="Gly residues" evidence="5">
    <location>
        <begin position="20"/>
        <end position="30"/>
    </location>
</feature>
<organism evidence="7 8">
    <name type="scientific">Nakamurella multipartita (strain ATCC 700099 / DSM 44233 / CIP 104796 / JCM 9543 / NBRC 105858 / Y-104)</name>
    <name type="common">Microsphaera multipartita</name>
    <dbReference type="NCBI Taxonomy" id="479431"/>
    <lineage>
        <taxon>Bacteria</taxon>
        <taxon>Bacillati</taxon>
        <taxon>Actinomycetota</taxon>
        <taxon>Actinomycetes</taxon>
        <taxon>Nakamurellales</taxon>
        <taxon>Nakamurellaceae</taxon>
        <taxon>Nakamurella</taxon>
    </lineage>
</organism>
<proteinExistence type="predicted"/>
<reference evidence="7 8" key="2">
    <citation type="journal article" date="2010" name="Stand. Genomic Sci.">
        <title>Complete genome sequence of Nakamurella multipartita type strain (Y-104).</title>
        <authorList>
            <person name="Tice H."/>
            <person name="Mayilraj S."/>
            <person name="Sims D."/>
            <person name="Lapidus A."/>
            <person name="Nolan M."/>
            <person name="Lucas S."/>
            <person name="Glavina Del Rio T."/>
            <person name="Copeland A."/>
            <person name="Cheng J.F."/>
            <person name="Meincke L."/>
            <person name="Bruce D."/>
            <person name="Goodwin L."/>
            <person name="Pitluck S."/>
            <person name="Ivanova N."/>
            <person name="Mavromatis K."/>
            <person name="Ovchinnikova G."/>
            <person name="Pati A."/>
            <person name="Chen A."/>
            <person name="Palaniappan K."/>
            <person name="Land M."/>
            <person name="Hauser L."/>
            <person name="Chang Y.J."/>
            <person name="Jeffries C.D."/>
            <person name="Detter J.C."/>
            <person name="Brettin T."/>
            <person name="Rohde M."/>
            <person name="Goker M."/>
            <person name="Bristow J."/>
            <person name="Eisen J.A."/>
            <person name="Markowitz V."/>
            <person name="Hugenholtz P."/>
            <person name="Kyrpides N.C."/>
            <person name="Klenk H.P."/>
            <person name="Chen F."/>
        </authorList>
    </citation>
    <scope>NUCLEOTIDE SEQUENCE [LARGE SCALE GENOMIC DNA]</scope>
    <source>
        <strain evidence="8">ATCC 700099 / DSM 44233 / CIP 104796 / JCM 9543 / NBRC 105858 / Y-104</strain>
    </source>
</reference>
<dbReference type="EMBL" id="CP001737">
    <property type="protein sequence ID" value="ACV76723.1"/>
    <property type="molecule type" value="Genomic_DNA"/>
</dbReference>
<evidence type="ECO:0000256" key="2">
    <source>
        <dbReference type="ARBA" id="ARBA00022692"/>
    </source>
</evidence>
<dbReference type="STRING" id="479431.Namu_0293"/>
<gene>
    <name evidence="7" type="ordered locus">Namu_0293</name>
</gene>
<protein>
    <recommendedName>
        <fullName evidence="9">Neutral zinc metallopeptidase</fullName>
    </recommendedName>
</protein>
<keyword evidence="3 6" id="KW-1133">Transmembrane helix</keyword>
<dbReference type="KEGG" id="nml:Namu_0293"/>